<accession>A0A4U1BT00</accession>
<keyword evidence="1" id="KW-0175">Coiled coil</keyword>
<dbReference type="AlphaFoldDB" id="A0A4U1BT00"/>
<dbReference type="OrthoDB" id="7061116at2"/>
<dbReference type="Gene3D" id="1.20.1270.340">
    <property type="match status" value="1"/>
</dbReference>
<sequence>MKRTDLLAHLHQRFFQLKQRVEAYDRQLNAETNKALQHQARFHSQLFDYEGASLGQCIAKMQHDLDRLTQLASQDSHGQTFELICQKFSDRYQAVNQAMAATGVQVSGTKLKSRRHYKAKESPYQWIAQSVMNNSNSAYAELRKHQNWAQRLQQKIELSEQKLNSLNGQEKIQLQNDILATHKRLGKCRQAITYIEERIARLERRQYSNNRSNK</sequence>
<proteinExistence type="predicted"/>
<protein>
    <submittedName>
        <fullName evidence="2">Prepilin peptidase</fullName>
    </submittedName>
</protein>
<dbReference type="Proteomes" id="UP000305675">
    <property type="component" value="Unassembled WGS sequence"/>
</dbReference>
<dbReference type="EMBL" id="SWCJ01000001">
    <property type="protein sequence ID" value="TKB58566.1"/>
    <property type="molecule type" value="Genomic_DNA"/>
</dbReference>
<name>A0A4U1BT00_9GAMM</name>
<gene>
    <name evidence="2" type="ORF">FCL42_02125</name>
</gene>
<evidence type="ECO:0000313" key="2">
    <source>
        <dbReference type="EMBL" id="TKB58566.1"/>
    </source>
</evidence>
<evidence type="ECO:0000313" key="3">
    <source>
        <dbReference type="Proteomes" id="UP000305675"/>
    </source>
</evidence>
<feature type="coiled-coil region" evidence="1">
    <location>
        <begin position="142"/>
        <end position="169"/>
    </location>
</feature>
<dbReference type="RefSeq" id="WP_136861714.1">
    <property type="nucleotide sequence ID" value="NZ_SWCJ01000001.1"/>
</dbReference>
<keyword evidence="3" id="KW-1185">Reference proteome</keyword>
<dbReference type="InterPro" id="IPR010890">
    <property type="entry name" value="PriC"/>
</dbReference>
<reference evidence="2 3" key="1">
    <citation type="submission" date="2019-04" db="EMBL/GenBank/DDBJ databases">
        <authorList>
            <person name="Hwang J.C."/>
        </authorList>
    </citation>
    <scope>NUCLEOTIDE SEQUENCE [LARGE SCALE GENOMIC DNA]</scope>
    <source>
        <strain evidence="2 3">IMCC35002</strain>
    </source>
</reference>
<evidence type="ECO:0000256" key="1">
    <source>
        <dbReference type="SAM" id="Coils"/>
    </source>
</evidence>
<organism evidence="2 3">
    <name type="scientific">Ferrimonas aestuarii</name>
    <dbReference type="NCBI Taxonomy" id="2569539"/>
    <lineage>
        <taxon>Bacteria</taxon>
        <taxon>Pseudomonadati</taxon>
        <taxon>Pseudomonadota</taxon>
        <taxon>Gammaproteobacteria</taxon>
        <taxon>Alteromonadales</taxon>
        <taxon>Ferrimonadaceae</taxon>
        <taxon>Ferrimonas</taxon>
    </lineage>
</organism>
<dbReference type="InterPro" id="IPR038338">
    <property type="entry name" value="PriC_sf"/>
</dbReference>
<dbReference type="Pfam" id="PF07445">
    <property type="entry name" value="PriC"/>
    <property type="match status" value="1"/>
</dbReference>
<comment type="caution">
    <text evidence="2">The sequence shown here is derived from an EMBL/GenBank/DDBJ whole genome shotgun (WGS) entry which is preliminary data.</text>
</comment>